<organism evidence="1 2">
    <name type="scientific">Geomonas anaerohicana</name>
    <dbReference type="NCBI Taxonomy" id="2798583"/>
    <lineage>
        <taxon>Bacteria</taxon>
        <taxon>Pseudomonadati</taxon>
        <taxon>Thermodesulfobacteriota</taxon>
        <taxon>Desulfuromonadia</taxon>
        <taxon>Geobacterales</taxon>
        <taxon>Geobacteraceae</taxon>
        <taxon>Geomonas</taxon>
    </lineage>
</organism>
<evidence type="ECO:0000313" key="1">
    <source>
        <dbReference type="EMBL" id="MBJ6752401.1"/>
    </source>
</evidence>
<protein>
    <submittedName>
        <fullName evidence="1">AlpA family phage regulatory protein</fullName>
    </submittedName>
</protein>
<comment type="caution">
    <text evidence="1">The sequence shown here is derived from an EMBL/GenBank/DDBJ whole genome shotgun (WGS) entry which is preliminary data.</text>
</comment>
<name>A0ABS0YJC8_9BACT</name>
<dbReference type="InterPro" id="IPR010260">
    <property type="entry name" value="AlpA"/>
</dbReference>
<dbReference type="PANTHER" id="PTHR36154:SF1">
    <property type="entry name" value="DNA-BINDING TRANSCRIPTIONAL ACTIVATOR ALPA"/>
    <property type="match status" value="1"/>
</dbReference>
<dbReference type="InterPro" id="IPR052931">
    <property type="entry name" value="Prophage_regulatory_activator"/>
</dbReference>
<dbReference type="PANTHER" id="PTHR36154">
    <property type="entry name" value="DNA-BINDING TRANSCRIPTIONAL ACTIVATOR ALPA"/>
    <property type="match status" value="1"/>
</dbReference>
<dbReference type="Pfam" id="PF05930">
    <property type="entry name" value="Phage_AlpA"/>
    <property type="match status" value="1"/>
</dbReference>
<dbReference type="Proteomes" id="UP000614714">
    <property type="component" value="Unassembled WGS sequence"/>
</dbReference>
<keyword evidence="2" id="KW-1185">Reference proteome</keyword>
<proteinExistence type="predicted"/>
<evidence type="ECO:0000313" key="2">
    <source>
        <dbReference type="Proteomes" id="UP000614714"/>
    </source>
</evidence>
<dbReference type="EMBL" id="JAEMHL010000015">
    <property type="protein sequence ID" value="MBJ6752401.1"/>
    <property type="molecule type" value="Genomic_DNA"/>
</dbReference>
<dbReference type="SUPFAM" id="SSF46955">
    <property type="entry name" value="Putative DNA-binding domain"/>
    <property type="match status" value="1"/>
</dbReference>
<reference evidence="1 2" key="1">
    <citation type="submission" date="2020-12" db="EMBL/GenBank/DDBJ databases">
        <title>Geomonas sp. Red421, isolated from paddy soil.</title>
        <authorList>
            <person name="Xu Z."/>
            <person name="Zhang Z."/>
            <person name="Masuda Y."/>
            <person name="Itoh H."/>
            <person name="Senoo K."/>
        </authorList>
    </citation>
    <scope>NUCLEOTIDE SEQUENCE [LARGE SCALE GENOMIC DNA]</scope>
    <source>
        <strain evidence="1 2">Red421</strain>
    </source>
</reference>
<dbReference type="InterPro" id="IPR009061">
    <property type="entry name" value="DNA-bd_dom_put_sf"/>
</dbReference>
<accession>A0ABS0YJC8</accession>
<gene>
    <name evidence="1" type="ORF">JFN91_19475</name>
</gene>
<dbReference type="Gene3D" id="1.10.238.160">
    <property type="match status" value="1"/>
</dbReference>
<sequence>MDMDKVIRRKQLLEMIGVSAATQYRMERAGLFPRRFRLGKGLVGWHLTEIEEWLRSREPVSIHCPDATDKGSIVGVVPQVEVLGHRPGRGRKDP</sequence>
<dbReference type="RefSeq" id="WP_199390812.1">
    <property type="nucleotide sequence ID" value="NZ_JAEMHL010000015.1"/>
</dbReference>